<evidence type="ECO:0000256" key="1">
    <source>
        <dbReference type="SAM" id="MobiDB-lite"/>
    </source>
</evidence>
<sequence length="211" mass="23819">MASCGSDVRFSELHDNESEEPKRGMENRKLKMKTILTQVEKLKEETESESESETGKLKLRIIKLLRQVKKLQKEESELVTKTSESRMSKKGIVRLFMFGRPVAKLLYDRDSSGKDDDPILLHDLNVYAQLATNAYNKKNSSKYKLVEVVGASRSLPITYRHTLYLTFTAKCDDDDDASAKTFQTEMLFGIDHIGILSVDIVDASAISHPAA</sequence>
<accession>A0A022R5F4</accession>
<proteinExistence type="predicted"/>
<feature type="compositionally biased region" description="Basic and acidic residues" evidence="1">
    <location>
        <begin position="9"/>
        <end position="29"/>
    </location>
</feature>
<keyword evidence="3" id="KW-1185">Reference proteome</keyword>
<dbReference type="Proteomes" id="UP000030748">
    <property type="component" value="Unassembled WGS sequence"/>
</dbReference>
<name>A0A022R5F4_ERYGU</name>
<dbReference type="EMBL" id="KI630628">
    <property type="protein sequence ID" value="EYU35244.1"/>
    <property type="molecule type" value="Genomic_DNA"/>
</dbReference>
<feature type="region of interest" description="Disordered" evidence="1">
    <location>
        <begin position="1"/>
        <end position="30"/>
    </location>
</feature>
<evidence type="ECO:0000313" key="2">
    <source>
        <dbReference type="EMBL" id="EYU35244.1"/>
    </source>
</evidence>
<evidence type="ECO:0008006" key="4">
    <source>
        <dbReference type="Google" id="ProtNLM"/>
    </source>
</evidence>
<dbReference type="AlphaFoldDB" id="A0A022R5F4"/>
<protein>
    <recommendedName>
        <fullName evidence="4">Cystatin domain-containing protein</fullName>
    </recommendedName>
</protein>
<dbReference type="EMBL" id="KI630628">
    <property type="protein sequence ID" value="EYU35245.1"/>
    <property type="molecule type" value="Genomic_DNA"/>
</dbReference>
<gene>
    <name evidence="2" type="ORF">MIMGU_mgv1a013765mg</name>
</gene>
<organism evidence="2 3">
    <name type="scientific">Erythranthe guttata</name>
    <name type="common">Yellow monkey flower</name>
    <name type="synonym">Mimulus guttatus</name>
    <dbReference type="NCBI Taxonomy" id="4155"/>
    <lineage>
        <taxon>Eukaryota</taxon>
        <taxon>Viridiplantae</taxon>
        <taxon>Streptophyta</taxon>
        <taxon>Embryophyta</taxon>
        <taxon>Tracheophyta</taxon>
        <taxon>Spermatophyta</taxon>
        <taxon>Magnoliopsida</taxon>
        <taxon>eudicotyledons</taxon>
        <taxon>Gunneridae</taxon>
        <taxon>Pentapetalae</taxon>
        <taxon>asterids</taxon>
        <taxon>lamiids</taxon>
        <taxon>Lamiales</taxon>
        <taxon>Phrymaceae</taxon>
        <taxon>Erythranthe</taxon>
    </lineage>
</organism>
<dbReference type="KEGG" id="egt:105960412"/>
<evidence type="ECO:0000313" key="3">
    <source>
        <dbReference type="Proteomes" id="UP000030748"/>
    </source>
</evidence>
<reference evidence="2 3" key="1">
    <citation type="journal article" date="2013" name="Proc. Natl. Acad. Sci. U.S.A.">
        <title>Fine-scale variation in meiotic recombination in Mimulus inferred from population shotgun sequencing.</title>
        <authorList>
            <person name="Hellsten U."/>
            <person name="Wright K.M."/>
            <person name="Jenkins J."/>
            <person name="Shu S."/>
            <person name="Yuan Y."/>
            <person name="Wessler S.R."/>
            <person name="Schmutz J."/>
            <person name="Willis J.H."/>
            <person name="Rokhsar D.S."/>
        </authorList>
    </citation>
    <scope>NUCLEOTIDE SEQUENCE [LARGE SCALE GENOMIC DNA]</scope>
    <source>
        <strain evidence="3">cv. DUN x IM62</strain>
    </source>
</reference>